<dbReference type="InParanoid" id="A0A6I9UNM3"/>
<evidence type="ECO:0000313" key="10">
    <source>
        <dbReference type="RefSeq" id="XP_011100977.1"/>
    </source>
</evidence>
<dbReference type="GO" id="GO:0003964">
    <property type="term" value="F:RNA-directed DNA polymerase activity"/>
    <property type="evidence" value="ECO:0007669"/>
    <property type="project" value="UniProtKB-KW"/>
</dbReference>
<feature type="domain" description="RNase H type-1" evidence="8">
    <location>
        <begin position="173"/>
        <end position="250"/>
    </location>
</feature>
<dbReference type="InterPro" id="IPR043502">
    <property type="entry name" value="DNA/RNA_pol_sf"/>
</dbReference>
<dbReference type="AlphaFoldDB" id="A0A6I9UNM3"/>
<keyword evidence="4" id="KW-0255">Endonuclease</keyword>
<dbReference type="RefSeq" id="XP_011100977.1">
    <property type="nucleotide sequence ID" value="XM_011102675.1"/>
</dbReference>
<evidence type="ECO:0000256" key="3">
    <source>
        <dbReference type="ARBA" id="ARBA00022722"/>
    </source>
</evidence>
<dbReference type="InterPro" id="IPR000477">
    <property type="entry name" value="RT_dom"/>
</dbReference>
<dbReference type="OrthoDB" id="1936626at2759"/>
<dbReference type="InterPro" id="IPR036397">
    <property type="entry name" value="RNaseH_sf"/>
</dbReference>
<evidence type="ECO:0000256" key="2">
    <source>
        <dbReference type="ARBA" id="ARBA00022695"/>
    </source>
</evidence>
<dbReference type="PROSITE" id="PS50879">
    <property type="entry name" value="RNASE_H_1"/>
    <property type="match status" value="1"/>
</dbReference>
<dbReference type="InterPro" id="IPR041373">
    <property type="entry name" value="RT_RNaseH"/>
</dbReference>
<evidence type="ECO:0000256" key="6">
    <source>
        <dbReference type="ARBA" id="ARBA00022918"/>
    </source>
</evidence>
<feature type="domain" description="Reverse transcriptase" evidence="7">
    <location>
        <begin position="1"/>
        <end position="85"/>
    </location>
</feature>
<accession>A0A6I9UNM3</accession>
<keyword evidence="9" id="KW-1185">Reference proteome</keyword>
<dbReference type="InterPro" id="IPR002156">
    <property type="entry name" value="RNaseH_domain"/>
</dbReference>
<dbReference type="PANTHER" id="PTHR48475:SF2">
    <property type="entry name" value="RIBONUCLEASE H"/>
    <property type="match status" value="1"/>
</dbReference>
<evidence type="ECO:0000259" key="8">
    <source>
        <dbReference type="PROSITE" id="PS50879"/>
    </source>
</evidence>
<keyword evidence="1" id="KW-0808">Transferase</keyword>
<dbReference type="InterPro" id="IPR012337">
    <property type="entry name" value="RNaseH-like_sf"/>
</dbReference>
<proteinExistence type="predicted"/>
<dbReference type="GeneID" id="105179080"/>
<keyword evidence="3" id="KW-0540">Nuclease</keyword>
<dbReference type="KEGG" id="sind:105179080"/>
<dbReference type="Gene3D" id="3.30.420.10">
    <property type="entry name" value="Ribonuclease H-like superfamily/Ribonuclease H"/>
    <property type="match status" value="1"/>
</dbReference>
<dbReference type="Pfam" id="PF17917">
    <property type="entry name" value="RT_RNaseH"/>
    <property type="match status" value="1"/>
</dbReference>
<evidence type="ECO:0000256" key="5">
    <source>
        <dbReference type="ARBA" id="ARBA00022801"/>
    </source>
</evidence>
<name>A0A6I9UNM3_SESIN</name>
<keyword evidence="2" id="KW-0548">Nucleotidyltransferase</keyword>
<dbReference type="CDD" id="cd01647">
    <property type="entry name" value="RT_LTR"/>
    <property type="match status" value="1"/>
</dbReference>
<dbReference type="Proteomes" id="UP000504604">
    <property type="component" value="Unplaced"/>
</dbReference>
<dbReference type="Pfam" id="PF13456">
    <property type="entry name" value="RVT_3"/>
    <property type="match status" value="1"/>
</dbReference>
<sequence length="250" mass="27841">MPFGLKNASASYQRLVNRMFKEQIGKSMEVYVDDMLVKSQRSYDHLSHLKKAFAIIRTYGMNLNPSKCTFGVGGGKFLGYMGAEKRYAETKKLALALVVTARKLGSYFQSHKVVVLTNHPLKSIMSRPEASGRLVKWAVELGEHDIEYQARTVEKAQVLADFVMELASEPNQELTTWMLHVDGSSNAGNRGASILIQGPEGVEIEVATRLSFSTTNNESEYEALILGLELAYEAGARDLEVYTDYQLVAM</sequence>
<dbReference type="Gene3D" id="3.30.70.270">
    <property type="match status" value="1"/>
</dbReference>
<reference evidence="10" key="1">
    <citation type="submission" date="2025-08" db="UniProtKB">
        <authorList>
            <consortium name="RefSeq"/>
        </authorList>
    </citation>
    <scope>IDENTIFICATION</scope>
</reference>
<keyword evidence="5" id="KW-0378">Hydrolase</keyword>
<gene>
    <name evidence="10" type="primary">LOC105179080</name>
</gene>
<evidence type="ECO:0000313" key="9">
    <source>
        <dbReference type="Proteomes" id="UP000504604"/>
    </source>
</evidence>
<dbReference type="SUPFAM" id="SSF53098">
    <property type="entry name" value="Ribonuclease H-like"/>
    <property type="match status" value="1"/>
</dbReference>
<dbReference type="InterPro" id="IPR043128">
    <property type="entry name" value="Rev_trsase/Diguanyl_cyclase"/>
</dbReference>
<dbReference type="Pfam" id="PF00078">
    <property type="entry name" value="RVT_1"/>
    <property type="match status" value="1"/>
</dbReference>
<dbReference type="PROSITE" id="PS50878">
    <property type="entry name" value="RT_POL"/>
    <property type="match status" value="1"/>
</dbReference>
<organism evidence="9 10">
    <name type="scientific">Sesamum indicum</name>
    <name type="common">Oriental sesame</name>
    <name type="synonym">Sesamum orientale</name>
    <dbReference type="NCBI Taxonomy" id="4182"/>
    <lineage>
        <taxon>Eukaryota</taxon>
        <taxon>Viridiplantae</taxon>
        <taxon>Streptophyta</taxon>
        <taxon>Embryophyta</taxon>
        <taxon>Tracheophyta</taxon>
        <taxon>Spermatophyta</taxon>
        <taxon>Magnoliopsida</taxon>
        <taxon>eudicotyledons</taxon>
        <taxon>Gunneridae</taxon>
        <taxon>Pentapetalae</taxon>
        <taxon>asterids</taxon>
        <taxon>lamiids</taxon>
        <taxon>Lamiales</taxon>
        <taxon>Pedaliaceae</taxon>
        <taxon>Sesamum</taxon>
    </lineage>
</organism>
<dbReference type="GO" id="GO:0004523">
    <property type="term" value="F:RNA-DNA hybrid ribonuclease activity"/>
    <property type="evidence" value="ECO:0007669"/>
    <property type="project" value="InterPro"/>
</dbReference>
<evidence type="ECO:0000256" key="1">
    <source>
        <dbReference type="ARBA" id="ARBA00022679"/>
    </source>
</evidence>
<protein>
    <submittedName>
        <fullName evidence="10">Uncharacterized protein LOC105179080</fullName>
    </submittedName>
</protein>
<dbReference type="GO" id="GO:0003676">
    <property type="term" value="F:nucleic acid binding"/>
    <property type="evidence" value="ECO:0007669"/>
    <property type="project" value="InterPro"/>
</dbReference>
<dbReference type="PANTHER" id="PTHR48475">
    <property type="entry name" value="RIBONUCLEASE H"/>
    <property type="match status" value="1"/>
</dbReference>
<evidence type="ECO:0000256" key="4">
    <source>
        <dbReference type="ARBA" id="ARBA00022759"/>
    </source>
</evidence>
<keyword evidence="6" id="KW-0695">RNA-directed DNA polymerase</keyword>
<dbReference type="SUPFAM" id="SSF56672">
    <property type="entry name" value="DNA/RNA polymerases"/>
    <property type="match status" value="1"/>
</dbReference>
<evidence type="ECO:0000259" key="7">
    <source>
        <dbReference type="PROSITE" id="PS50878"/>
    </source>
</evidence>